<dbReference type="AlphaFoldDB" id="A0AAN8D424"/>
<comment type="caution">
    <text evidence="1">The sequence shown here is derived from an EMBL/GenBank/DDBJ whole genome shotgun (WGS) entry which is preliminary data.</text>
</comment>
<evidence type="ECO:0000313" key="1">
    <source>
        <dbReference type="EMBL" id="KAK5914912.1"/>
    </source>
</evidence>
<protein>
    <submittedName>
        <fullName evidence="1">Uncharacterized protein</fullName>
    </submittedName>
</protein>
<organism evidence="1 2">
    <name type="scientific">Champsocephalus esox</name>
    <name type="common">pike icefish</name>
    <dbReference type="NCBI Taxonomy" id="159716"/>
    <lineage>
        <taxon>Eukaryota</taxon>
        <taxon>Metazoa</taxon>
        <taxon>Chordata</taxon>
        <taxon>Craniata</taxon>
        <taxon>Vertebrata</taxon>
        <taxon>Euteleostomi</taxon>
        <taxon>Actinopterygii</taxon>
        <taxon>Neopterygii</taxon>
        <taxon>Teleostei</taxon>
        <taxon>Neoteleostei</taxon>
        <taxon>Acanthomorphata</taxon>
        <taxon>Eupercaria</taxon>
        <taxon>Perciformes</taxon>
        <taxon>Notothenioidei</taxon>
        <taxon>Channichthyidae</taxon>
        <taxon>Champsocephalus</taxon>
    </lineage>
</organism>
<dbReference type="EMBL" id="JAULUE010002046">
    <property type="protein sequence ID" value="KAK5914912.1"/>
    <property type="molecule type" value="Genomic_DNA"/>
</dbReference>
<keyword evidence="2" id="KW-1185">Reference proteome</keyword>
<proteinExistence type="predicted"/>
<evidence type="ECO:0000313" key="2">
    <source>
        <dbReference type="Proteomes" id="UP001335648"/>
    </source>
</evidence>
<dbReference type="Proteomes" id="UP001335648">
    <property type="component" value="Unassembled WGS sequence"/>
</dbReference>
<name>A0AAN8D424_9TELE</name>
<reference evidence="1 2" key="1">
    <citation type="journal article" date="2023" name="Mol. Biol. Evol.">
        <title>Genomics of Secondarily Temperate Adaptation in the Only Non-Antarctic Icefish.</title>
        <authorList>
            <person name="Rivera-Colon A.G."/>
            <person name="Rayamajhi N."/>
            <person name="Minhas B.F."/>
            <person name="Madrigal G."/>
            <person name="Bilyk K.T."/>
            <person name="Yoon V."/>
            <person name="Hune M."/>
            <person name="Gregory S."/>
            <person name="Cheng C.H.C."/>
            <person name="Catchen J.M."/>
        </authorList>
    </citation>
    <scope>NUCLEOTIDE SEQUENCE [LARGE SCALE GENOMIC DNA]</scope>
    <source>
        <strain evidence="1">JC2023a</strain>
    </source>
</reference>
<accession>A0AAN8D424</accession>
<gene>
    <name evidence="1" type="ORF">CesoFtcFv8_000554</name>
</gene>
<sequence>MIGCCSEARLHVLPLTDHLLDRTPDLKREGFFQRSTICVAFCWSNRTCSMKRGTGAAMAAANEHVAIRVWYLEANSVDI</sequence>